<dbReference type="SMART" id="SM00015">
    <property type="entry name" value="IQ"/>
    <property type="match status" value="5"/>
</dbReference>
<dbReference type="PANTHER" id="PTHR22706:SF1">
    <property type="entry name" value="ASSEMBLY FACTOR FOR SPINDLE MICROTUBULES"/>
    <property type="match status" value="1"/>
</dbReference>
<keyword evidence="7" id="KW-1185">Reference proteome</keyword>
<name>A0AAV2YE02_9STRA</name>
<dbReference type="GO" id="GO:0051295">
    <property type="term" value="P:establishment of meiotic spindle localization"/>
    <property type="evidence" value="ECO:0007669"/>
    <property type="project" value="TreeGrafter"/>
</dbReference>
<dbReference type="GO" id="GO:0005737">
    <property type="term" value="C:cytoplasm"/>
    <property type="evidence" value="ECO:0007669"/>
    <property type="project" value="UniProtKB-SubCell"/>
</dbReference>
<dbReference type="GO" id="GO:0000278">
    <property type="term" value="P:mitotic cell cycle"/>
    <property type="evidence" value="ECO:0007669"/>
    <property type="project" value="TreeGrafter"/>
</dbReference>
<dbReference type="InterPro" id="IPR000048">
    <property type="entry name" value="IQ_motif_EF-hand-BS"/>
</dbReference>
<feature type="compositionally biased region" description="Polar residues" evidence="5">
    <location>
        <begin position="439"/>
        <end position="448"/>
    </location>
</feature>
<dbReference type="GO" id="GO:0007051">
    <property type="term" value="P:spindle organization"/>
    <property type="evidence" value="ECO:0007669"/>
    <property type="project" value="TreeGrafter"/>
</dbReference>
<dbReference type="SMART" id="SM00028">
    <property type="entry name" value="TPR"/>
    <property type="match status" value="3"/>
</dbReference>
<dbReference type="InterPro" id="IPR011990">
    <property type="entry name" value="TPR-like_helical_dom_sf"/>
</dbReference>
<feature type="region of interest" description="Disordered" evidence="5">
    <location>
        <begin position="1"/>
        <end position="27"/>
    </location>
</feature>
<comment type="caution">
    <text evidence="6">The sequence shown here is derived from an EMBL/GenBank/DDBJ whole genome shotgun (WGS) entry which is preliminary data.</text>
</comment>
<evidence type="ECO:0000256" key="5">
    <source>
        <dbReference type="SAM" id="MobiDB-lite"/>
    </source>
</evidence>
<evidence type="ECO:0000256" key="3">
    <source>
        <dbReference type="ARBA" id="ARBA00022737"/>
    </source>
</evidence>
<feature type="non-terminal residue" evidence="6">
    <location>
        <position position="1192"/>
    </location>
</feature>
<dbReference type="InterPro" id="IPR051185">
    <property type="entry name" value="ASPM"/>
</dbReference>
<protein>
    <submittedName>
        <fullName evidence="6">Uncharacterized protein</fullName>
    </submittedName>
</protein>
<dbReference type="InterPro" id="IPR027417">
    <property type="entry name" value="P-loop_NTPase"/>
</dbReference>
<reference evidence="6" key="2">
    <citation type="journal article" date="2023" name="Microbiol Resour">
        <title>Decontamination and Annotation of the Draft Genome Sequence of the Oomycete Lagenidium giganteum ARSEF 373.</title>
        <authorList>
            <person name="Morgan W.R."/>
            <person name="Tartar A."/>
        </authorList>
    </citation>
    <scope>NUCLEOTIDE SEQUENCE</scope>
    <source>
        <strain evidence="6">ARSEF 373</strain>
    </source>
</reference>
<accession>A0AAV2YE02</accession>
<dbReference type="PANTHER" id="PTHR22706">
    <property type="entry name" value="ASSEMBLY FACTOR FOR SPINDLE MICROTUBULES"/>
    <property type="match status" value="1"/>
</dbReference>
<comment type="subcellular location">
    <subcellularLocation>
        <location evidence="1">Cytoplasm</location>
    </subcellularLocation>
</comment>
<evidence type="ECO:0000313" key="7">
    <source>
        <dbReference type="Proteomes" id="UP001146120"/>
    </source>
</evidence>
<evidence type="ECO:0000313" key="6">
    <source>
        <dbReference type="EMBL" id="DAZ93077.1"/>
    </source>
</evidence>
<dbReference type="InterPro" id="IPR019734">
    <property type="entry name" value="TPR_rpt"/>
</dbReference>
<dbReference type="Gene3D" id="1.25.40.10">
    <property type="entry name" value="Tetratricopeptide repeat domain"/>
    <property type="match status" value="1"/>
</dbReference>
<dbReference type="Gene3D" id="1.20.5.190">
    <property type="match status" value="2"/>
</dbReference>
<keyword evidence="2" id="KW-0963">Cytoplasm</keyword>
<gene>
    <name evidence="6" type="ORF">N0F65_007981</name>
</gene>
<keyword evidence="3" id="KW-0677">Repeat</keyword>
<evidence type="ECO:0000256" key="1">
    <source>
        <dbReference type="ARBA" id="ARBA00004496"/>
    </source>
</evidence>
<feature type="region of interest" description="Disordered" evidence="5">
    <location>
        <begin position="391"/>
        <end position="500"/>
    </location>
</feature>
<dbReference type="Proteomes" id="UP001146120">
    <property type="component" value="Unassembled WGS sequence"/>
</dbReference>
<feature type="compositionally biased region" description="Basic and acidic residues" evidence="5">
    <location>
        <begin position="463"/>
        <end position="472"/>
    </location>
</feature>
<feature type="compositionally biased region" description="Pro residues" evidence="5">
    <location>
        <begin position="411"/>
        <end position="420"/>
    </location>
</feature>
<dbReference type="Pfam" id="PF00612">
    <property type="entry name" value="IQ"/>
    <property type="match status" value="3"/>
</dbReference>
<proteinExistence type="predicted"/>
<evidence type="ECO:0000256" key="2">
    <source>
        <dbReference type="ARBA" id="ARBA00022490"/>
    </source>
</evidence>
<reference evidence="6" key="1">
    <citation type="submission" date="2022-11" db="EMBL/GenBank/DDBJ databases">
        <authorList>
            <person name="Morgan W.R."/>
            <person name="Tartar A."/>
        </authorList>
    </citation>
    <scope>NUCLEOTIDE SEQUENCE</scope>
    <source>
        <strain evidence="6">ARSEF 373</strain>
    </source>
</reference>
<dbReference type="AlphaFoldDB" id="A0AAV2YE02"/>
<dbReference type="GO" id="GO:0005516">
    <property type="term" value="F:calmodulin binding"/>
    <property type="evidence" value="ECO:0007669"/>
    <property type="project" value="UniProtKB-KW"/>
</dbReference>
<sequence length="1192" mass="129185">MPNNLSTMRRRLKTSASGLDTSSEEKARLPDVVLDERGMTPRIPAATRPTANMHVASVPKPLFSSRNQNAGETKRMLDMRDRKKLKPIWLAPDEGDQQIVRPPPLEGVHYSYVAASRFGQDVLMKIKRTDNLSQQLEKNLRFMDAVHTYEQSLKMLNRTIQKRSEAIDVTVEELKWLRIDYEIRCVQLVALCLLGVRKSDTVVDNTPFLLLKKAEELTSTDGLQYCKRLIQRASVYQSLANHYKKQKKLQASLQAAEKAVKINEKLPFRDRLPVSYFVKACLHGMLGDPSNAGLMYMECLNLATSQQDNVGATTTSSGDTNVQPDAFHVLKAATLHNMAVEWAILSMPDQSRECLTSAMEVAVHCLPQAHPVVTRILETYKVLRQGFVNRDPESTVRPATTPEGSNAPKQVPKPPPPKSPVAPTSPTESRSPRAGTLSRRPSSKQAVPTSLDGIPKSAPARPPDAKVSDSPRKRSARNVSAFNENEHSVRPASPGATRTTRVTDMPDQLFSHALGGKYNPNKVPVLQEARIFVARKRAACKIQKTWRATYKRHQRQRKTRACVRIQSISRMHLEHTRYQRTIHAVEVIQAAWRGALTRIVMAQRFLAAIKIQSAWRGAKEQTRYRHKRCMTVVLQSAMRGFLVRQQIGRKSQCAVVLQANMRRYIGRKTYKREVAAGKVITRALISAHAKGTARAHASAQLDEEGVLTHLNQQWDAQHHDGDDESDVASNQSAIVATDGTLLSATDSNIQRPNDMTDDAPQTAAKLVALPSTDDSQIPNPVLRRSDTNAKIFGTVMSSMIESFIDDCVLEATCESLVLDYDRNRLSSPSGPEPTGCTSTDIHLAAEVSTTKDDERVVDVSTPSDAAIAEGVVGAMSSLVSNVIATAEAAEVQEALSALVANGETEIAVVPVAAVDACAASVDAAVEAEVEDVLSAVMSEVEALTTIAEAVEDMVSTLTSKITVVTKVQEALLNVVTNVETEPATVSDAAADVSAAPIAEDKCIGGEMNVANGDGSDSAITGLLRSDTEVDLLDYLLKRLTTKYCSKIIDEVIDIESTKESKTLPFSKPIVRATHGTPAVEIEASHGASPNAAAVVMEARTPIVCHDNAARSATVAKVAAATAVVEWVHTGVKLVTATVTALATAELAAGDTETSSVPSSDGGDTAVCVKTAARSAAVAKVAAATAVVEWVDT</sequence>
<evidence type="ECO:0000256" key="4">
    <source>
        <dbReference type="ARBA" id="ARBA00022860"/>
    </source>
</evidence>
<dbReference type="EMBL" id="DAKRPA010000347">
    <property type="protein sequence ID" value="DAZ93077.1"/>
    <property type="molecule type" value="Genomic_DNA"/>
</dbReference>
<organism evidence="6 7">
    <name type="scientific">Lagenidium giganteum</name>
    <dbReference type="NCBI Taxonomy" id="4803"/>
    <lineage>
        <taxon>Eukaryota</taxon>
        <taxon>Sar</taxon>
        <taxon>Stramenopiles</taxon>
        <taxon>Oomycota</taxon>
        <taxon>Peronosporomycetes</taxon>
        <taxon>Pythiales</taxon>
        <taxon>Pythiaceae</taxon>
    </lineage>
</organism>
<dbReference type="PROSITE" id="PS50096">
    <property type="entry name" value="IQ"/>
    <property type="match status" value="4"/>
</dbReference>
<keyword evidence="4" id="KW-0112">Calmodulin-binding</keyword>
<dbReference type="SUPFAM" id="SSF48452">
    <property type="entry name" value="TPR-like"/>
    <property type="match status" value="1"/>
</dbReference>
<dbReference type="SUPFAM" id="SSF52540">
    <property type="entry name" value="P-loop containing nucleoside triphosphate hydrolases"/>
    <property type="match status" value="2"/>
</dbReference>
<dbReference type="GO" id="GO:0000922">
    <property type="term" value="C:spindle pole"/>
    <property type="evidence" value="ECO:0007669"/>
    <property type="project" value="TreeGrafter"/>
</dbReference>